<dbReference type="InterPro" id="IPR014752">
    <property type="entry name" value="Arrestin-like_C"/>
</dbReference>
<name>A0AAD5TC69_9FUNG</name>
<evidence type="ECO:0000256" key="7">
    <source>
        <dbReference type="SAM" id="Phobius"/>
    </source>
</evidence>
<proteinExistence type="inferred from homology"/>
<evidence type="ECO:0000256" key="3">
    <source>
        <dbReference type="ARBA" id="ARBA00022448"/>
    </source>
</evidence>
<keyword evidence="4 7" id="KW-0812">Transmembrane</keyword>
<feature type="domain" description="Major facilitator superfamily (MFS) profile" evidence="8">
    <location>
        <begin position="258"/>
        <end position="657"/>
    </location>
</feature>
<feature type="transmembrane region" description="Helical" evidence="7">
    <location>
        <begin position="256"/>
        <end position="280"/>
    </location>
</feature>
<feature type="transmembrane region" description="Helical" evidence="7">
    <location>
        <begin position="348"/>
        <end position="369"/>
    </location>
</feature>
<evidence type="ECO:0000313" key="9">
    <source>
        <dbReference type="EMBL" id="KAJ3133256.1"/>
    </source>
</evidence>
<dbReference type="PANTHER" id="PTHR23501">
    <property type="entry name" value="MAJOR FACILITATOR SUPERFAMILY"/>
    <property type="match status" value="1"/>
</dbReference>
<evidence type="ECO:0000256" key="5">
    <source>
        <dbReference type="ARBA" id="ARBA00022989"/>
    </source>
</evidence>
<comment type="subcellular location">
    <subcellularLocation>
        <location evidence="1">Endomembrane system</location>
        <topology evidence="1">Multi-pass membrane protein</topology>
    </subcellularLocation>
</comment>
<dbReference type="PANTHER" id="PTHR23501:SF191">
    <property type="entry name" value="VACUOLAR BASIC AMINO ACID TRANSPORTER 4"/>
    <property type="match status" value="1"/>
</dbReference>
<keyword evidence="6 7" id="KW-0472">Membrane</keyword>
<feature type="transmembrane region" description="Helical" evidence="7">
    <location>
        <begin position="472"/>
        <end position="497"/>
    </location>
</feature>
<keyword evidence="10" id="KW-1185">Reference proteome</keyword>
<evidence type="ECO:0000259" key="8">
    <source>
        <dbReference type="PROSITE" id="PS50850"/>
    </source>
</evidence>
<accession>A0AAD5TC69</accession>
<organism evidence="9 10">
    <name type="scientific">Physocladia obscura</name>
    <dbReference type="NCBI Taxonomy" id="109957"/>
    <lineage>
        <taxon>Eukaryota</taxon>
        <taxon>Fungi</taxon>
        <taxon>Fungi incertae sedis</taxon>
        <taxon>Chytridiomycota</taxon>
        <taxon>Chytridiomycota incertae sedis</taxon>
        <taxon>Chytridiomycetes</taxon>
        <taxon>Chytridiales</taxon>
        <taxon>Chytriomycetaceae</taxon>
        <taxon>Physocladia</taxon>
    </lineage>
</organism>
<dbReference type="PROSITE" id="PS50850">
    <property type="entry name" value="MFS"/>
    <property type="match status" value="1"/>
</dbReference>
<dbReference type="Gene3D" id="2.60.40.640">
    <property type="match status" value="1"/>
</dbReference>
<dbReference type="Gene3D" id="1.20.1250.20">
    <property type="entry name" value="MFS general substrate transporter like domains"/>
    <property type="match status" value="1"/>
</dbReference>
<dbReference type="FunFam" id="1.20.1720.10:FF:000013">
    <property type="entry name" value="Related to multidrug resistance proteins"/>
    <property type="match status" value="1"/>
</dbReference>
<dbReference type="InterPro" id="IPR011701">
    <property type="entry name" value="MFS"/>
</dbReference>
<protein>
    <recommendedName>
        <fullName evidence="8">Major facilitator superfamily (MFS) profile domain-containing protein</fullName>
    </recommendedName>
</protein>
<dbReference type="GO" id="GO:0022857">
    <property type="term" value="F:transmembrane transporter activity"/>
    <property type="evidence" value="ECO:0007669"/>
    <property type="project" value="InterPro"/>
</dbReference>
<feature type="transmembrane region" description="Helical" evidence="7">
    <location>
        <begin position="292"/>
        <end position="311"/>
    </location>
</feature>
<feature type="transmembrane region" description="Helical" evidence="7">
    <location>
        <begin position="509"/>
        <end position="537"/>
    </location>
</feature>
<feature type="transmembrane region" description="Helical" evidence="7">
    <location>
        <begin position="323"/>
        <end position="342"/>
    </location>
</feature>
<feature type="transmembrane region" description="Helical" evidence="7">
    <location>
        <begin position="583"/>
        <end position="600"/>
    </location>
</feature>
<evidence type="ECO:0000313" key="10">
    <source>
        <dbReference type="Proteomes" id="UP001211907"/>
    </source>
</evidence>
<dbReference type="InterPro" id="IPR036259">
    <property type="entry name" value="MFS_trans_sf"/>
</dbReference>
<feature type="transmembrane region" description="Helical" evidence="7">
    <location>
        <begin position="445"/>
        <end position="466"/>
    </location>
</feature>
<feature type="transmembrane region" description="Helical" evidence="7">
    <location>
        <begin position="557"/>
        <end position="576"/>
    </location>
</feature>
<comment type="caution">
    <text evidence="9">The sequence shown here is derived from an EMBL/GenBank/DDBJ whole genome shotgun (WGS) entry which is preliminary data.</text>
</comment>
<feature type="transmembrane region" description="Helical" evidence="7">
    <location>
        <begin position="381"/>
        <end position="401"/>
    </location>
</feature>
<dbReference type="InterPro" id="IPR020846">
    <property type="entry name" value="MFS_dom"/>
</dbReference>
<reference evidence="9" key="1">
    <citation type="submission" date="2020-05" db="EMBL/GenBank/DDBJ databases">
        <title>Phylogenomic resolution of chytrid fungi.</title>
        <authorList>
            <person name="Stajich J.E."/>
            <person name="Amses K."/>
            <person name="Simmons R."/>
            <person name="Seto K."/>
            <person name="Myers J."/>
            <person name="Bonds A."/>
            <person name="Quandt C.A."/>
            <person name="Barry K."/>
            <person name="Liu P."/>
            <person name="Grigoriev I."/>
            <person name="Longcore J.E."/>
            <person name="James T.Y."/>
        </authorList>
    </citation>
    <scope>NUCLEOTIDE SEQUENCE</scope>
    <source>
        <strain evidence="9">JEL0513</strain>
    </source>
</reference>
<sequence>MNANEKIFAFNESIKASEDVVPGEKVQGKIFFDTTHGDHTLEEITLKVEALEYHVSPPDHSEHAANIAASEASAAKASTGHSDHHIAFLSHFKKTGKAPALSANIAKHEQHDIKFETTIQVLSTPTPLEQGRHEYDFELTIPSDAPLTTAIEKSKDDVVLILYRYHAVIKVTGATRDAEAFHSLHVLASKMESENSIAMAEVANAVELLTSQEDDMLVEARDPLTLQEEGWKVSEKQNQAAAQPNIRVPLTQIQFITVYIGLMLTILLAALDQTIVATALKAIVSDFGNQDLVPWVGSAYLLTAAPFSTLYGKVSDLMGRKSVFLFAIFMFELGSLLCGVATSMEFLIIARAIAGIGGGGIFSLVSIIVSDIVSIRDRGKYQGFIGGTYGLASILGPLLGGTFSDYVTWRWCFFINLPLGCIAFLVVAFFFSFPNPGGTWREAAARIDWIGAFTFFFAVALLITPLQLGGSIWAWNSAPTIVCFVLSVFLFAAFGFVEVKVAKEPFVPVSVFVNATVVVLFLLCILLGAGLFSGIYYVSLYFEVIFNYSATRAGVEIIPIVFGTVVMTVSAGLLISKFGRYRHYFFIGPVLMIIGISLMSTMNTNTSSAQQVIYFLLFGIGVGTMMQTRVIATQASVPREFIAIATGILMTCNTLGK</sequence>
<comment type="similarity">
    <text evidence="2">Belongs to the major facilitator superfamily.</text>
</comment>
<feature type="transmembrane region" description="Helical" evidence="7">
    <location>
        <begin position="413"/>
        <end position="433"/>
    </location>
</feature>
<gene>
    <name evidence="9" type="ORF">HK100_004563</name>
</gene>
<dbReference type="Gene3D" id="1.20.1720.10">
    <property type="entry name" value="Multidrug resistance protein D"/>
    <property type="match status" value="1"/>
</dbReference>
<keyword evidence="3" id="KW-0813">Transport</keyword>
<dbReference type="Pfam" id="PF07690">
    <property type="entry name" value="MFS_1"/>
    <property type="match status" value="1"/>
</dbReference>
<evidence type="ECO:0000256" key="6">
    <source>
        <dbReference type="ARBA" id="ARBA00023136"/>
    </source>
</evidence>
<evidence type="ECO:0000256" key="4">
    <source>
        <dbReference type="ARBA" id="ARBA00022692"/>
    </source>
</evidence>
<dbReference type="SUPFAM" id="SSF103473">
    <property type="entry name" value="MFS general substrate transporter"/>
    <property type="match status" value="1"/>
</dbReference>
<keyword evidence="5 7" id="KW-1133">Transmembrane helix</keyword>
<dbReference type="EMBL" id="JADGJH010000223">
    <property type="protein sequence ID" value="KAJ3133256.1"/>
    <property type="molecule type" value="Genomic_DNA"/>
</dbReference>
<evidence type="ECO:0000256" key="2">
    <source>
        <dbReference type="ARBA" id="ARBA00008335"/>
    </source>
</evidence>
<dbReference type="GO" id="GO:0005886">
    <property type="term" value="C:plasma membrane"/>
    <property type="evidence" value="ECO:0007669"/>
    <property type="project" value="TreeGrafter"/>
</dbReference>
<dbReference type="CDD" id="cd17502">
    <property type="entry name" value="MFS_Azr1_MDR_like"/>
    <property type="match status" value="1"/>
</dbReference>
<feature type="transmembrane region" description="Helical" evidence="7">
    <location>
        <begin position="612"/>
        <end position="632"/>
    </location>
</feature>
<evidence type="ECO:0000256" key="1">
    <source>
        <dbReference type="ARBA" id="ARBA00004127"/>
    </source>
</evidence>
<dbReference type="GO" id="GO:0012505">
    <property type="term" value="C:endomembrane system"/>
    <property type="evidence" value="ECO:0007669"/>
    <property type="project" value="UniProtKB-SubCell"/>
</dbReference>
<dbReference type="Proteomes" id="UP001211907">
    <property type="component" value="Unassembled WGS sequence"/>
</dbReference>
<dbReference type="AlphaFoldDB" id="A0AAD5TC69"/>